<proteinExistence type="predicted"/>
<name>J9GJ78_9ZZZZ</name>
<organism evidence="1">
    <name type="scientific">gut metagenome</name>
    <dbReference type="NCBI Taxonomy" id="749906"/>
    <lineage>
        <taxon>unclassified sequences</taxon>
        <taxon>metagenomes</taxon>
        <taxon>organismal metagenomes</taxon>
    </lineage>
</organism>
<evidence type="ECO:0000313" key="1">
    <source>
        <dbReference type="EMBL" id="EJX02043.1"/>
    </source>
</evidence>
<accession>J9GJ78</accession>
<protein>
    <submittedName>
        <fullName evidence="1">Uncharacterized protein</fullName>
    </submittedName>
</protein>
<comment type="caution">
    <text evidence="1">The sequence shown here is derived from an EMBL/GenBank/DDBJ whole genome shotgun (WGS) entry which is preliminary data.</text>
</comment>
<dbReference type="AlphaFoldDB" id="J9GJ78"/>
<sequence>MKMQGSRAVVIMVSLHLYRSGKPKRGATEIQRAAQVRAAVLFGRQINYT</sequence>
<reference evidence="1" key="1">
    <citation type="journal article" date="2012" name="PLoS ONE">
        <title>Gene sets for utilization of primary and secondary nutrition supplies in the distal gut of endangered iberian lynx.</title>
        <authorList>
            <person name="Alcaide M."/>
            <person name="Messina E."/>
            <person name="Richter M."/>
            <person name="Bargiela R."/>
            <person name="Peplies J."/>
            <person name="Huws S.A."/>
            <person name="Newbold C.J."/>
            <person name="Golyshin P.N."/>
            <person name="Simon M.A."/>
            <person name="Lopez G."/>
            <person name="Yakimov M.M."/>
            <person name="Ferrer M."/>
        </authorList>
    </citation>
    <scope>NUCLEOTIDE SEQUENCE</scope>
</reference>
<dbReference type="EMBL" id="AMCI01002707">
    <property type="protein sequence ID" value="EJX02043.1"/>
    <property type="molecule type" value="Genomic_DNA"/>
</dbReference>
<gene>
    <name evidence="1" type="ORF">EVA_09851</name>
</gene>